<accession>A0A0J1HJ86</accession>
<feature type="region of interest" description="Disordered" evidence="1">
    <location>
        <begin position="1"/>
        <end position="20"/>
    </location>
</feature>
<dbReference type="AlphaFoldDB" id="A0A0J1HJ86"/>
<dbReference type="STRING" id="320778.ABT57_02555"/>
<proteinExistence type="predicted"/>
<reference evidence="2 3" key="1">
    <citation type="submission" date="2015-05" db="EMBL/GenBank/DDBJ databases">
        <title>Photobacterium galathea sp. nov.</title>
        <authorList>
            <person name="Machado H."/>
            <person name="Gram L."/>
        </authorList>
    </citation>
    <scope>NUCLEOTIDE SEQUENCE [LARGE SCALE GENOMIC DNA]</scope>
    <source>
        <strain evidence="2 3">DSM 22954</strain>
    </source>
</reference>
<feature type="compositionally biased region" description="Polar residues" evidence="1">
    <location>
        <begin position="1"/>
        <end position="14"/>
    </location>
</feature>
<organism evidence="2 3">
    <name type="scientific">Photobacterium ganghwense</name>
    <dbReference type="NCBI Taxonomy" id="320778"/>
    <lineage>
        <taxon>Bacteria</taxon>
        <taxon>Pseudomonadati</taxon>
        <taxon>Pseudomonadota</taxon>
        <taxon>Gammaproteobacteria</taxon>
        <taxon>Vibrionales</taxon>
        <taxon>Vibrionaceae</taxon>
        <taxon>Photobacterium</taxon>
    </lineage>
</organism>
<evidence type="ECO:0000313" key="3">
    <source>
        <dbReference type="Proteomes" id="UP000035909"/>
    </source>
</evidence>
<dbReference type="EMBL" id="LDOU01000002">
    <property type="protein sequence ID" value="KLV11626.1"/>
    <property type="molecule type" value="Genomic_DNA"/>
</dbReference>
<evidence type="ECO:0000256" key="1">
    <source>
        <dbReference type="SAM" id="MobiDB-lite"/>
    </source>
</evidence>
<dbReference type="Proteomes" id="UP000035909">
    <property type="component" value="Unassembled WGS sequence"/>
</dbReference>
<comment type="caution">
    <text evidence="2">The sequence shown here is derived from an EMBL/GenBank/DDBJ whole genome shotgun (WGS) entry which is preliminary data.</text>
</comment>
<evidence type="ECO:0000313" key="2">
    <source>
        <dbReference type="EMBL" id="KLV11626.1"/>
    </source>
</evidence>
<protein>
    <submittedName>
        <fullName evidence="2">Uncharacterized protein</fullName>
    </submittedName>
</protein>
<sequence>MTNKFQHVESSSNNKPEKYRSLSAQVRAEVARVTGVFFHDRPAGIPLKNKFAQTFAFLAESHTKF</sequence>
<name>A0A0J1HJ86_9GAMM</name>
<dbReference type="PATRIC" id="fig|320778.3.peg.549"/>
<gene>
    <name evidence="2" type="ORF">ABT57_02555</name>
</gene>
<keyword evidence="3" id="KW-1185">Reference proteome</keyword>